<dbReference type="Proteomes" id="UP000095286">
    <property type="component" value="Unplaced"/>
</dbReference>
<evidence type="ECO:0000313" key="2">
    <source>
        <dbReference type="WBParaSite" id="RSKR_0000614500.1"/>
    </source>
</evidence>
<proteinExistence type="predicted"/>
<organism evidence="1 2">
    <name type="scientific">Rhabditophanes sp. KR3021</name>
    <dbReference type="NCBI Taxonomy" id="114890"/>
    <lineage>
        <taxon>Eukaryota</taxon>
        <taxon>Metazoa</taxon>
        <taxon>Ecdysozoa</taxon>
        <taxon>Nematoda</taxon>
        <taxon>Chromadorea</taxon>
        <taxon>Rhabditida</taxon>
        <taxon>Tylenchina</taxon>
        <taxon>Panagrolaimomorpha</taxon>
        <taxon>Strongyloidoidea</taxon>
        <taxon>Alloionematidae</taxon>
        <taxon>Rhabditophanes</taxon>
    </lineage>
</organism>
<name>A0AC35TZI1_9BILA</name>
<protein>
    <submittedName>
        <fullName evidence="2">Histone chaperone asf1</fullName>
    </submittedName>
</protein>
<evidence type="ECO:0000313" key="1">
    <source>
        <dbReference type="Proteomes" id="UP000095286"/>
    </source>
</evidence>
<reference evidence="2" key="1">
    <citation type="submission" date="2016-11" db="UniProtKB">
        <authorList>
            <consortium name="WormBaseParasite"/>
        </authorList>
    </citation>
    <scope>IDENTIFICATION</scope>
    <source>
        <strain evidence="2">KR3021</strain>
    </source>
</reference>
<sequence length="251" mass="28090">MSNLIVIKEVNFPENPAKFTDILKVGIQFECSEATDGETKFDLIYVGSAKSREFDQILDTITFETIPVGVHTVHFEVKHPDISKIPKEDLTGVTAIILDCYYKEQLFMQTSWFCAVNYTTDELIENPPTVPMPEQLTRNIDKEDVRVVVYDIKWKATDADIPLSDEPKDGDEAEIVFSANPFSHDEIAKFNDEISEDEFGSDNENDNDSLDLCESDAESDGSDDAELADIAEESIVAQEASQGDKDVPMES</sequence>
<dbReference type="WBParaSite" id="RSKR_0000614500.1">
    <property type="protein sequence ID" value="RSKR_0000614500.1"/>
    <property type="gene ID" value="RSKR_0000614500"/>
</dbReference>
<accession>A0AC35TZI1</accession>